<evidence type="ECO:0000313" key="5">
    <source>
        <dbReference type="Proteomes" id="UP000572817"/>
    </source>
</evidence>
<dbReference type="Proteomes" id="UP000572817">
    <property type="component" value="Unassembled WGS sequence"/>
</dbReference>
<dbReference type="CDD" id="cd03443">
    <property type="entry name" value="PaaI_thioesterase"/>
    <property type="match status" value="1"/>
</dbReference>
<evidence type="ECO:0000313" key="4">
    <source>
        <dbReference type="EMBL" id="KAF4304904.1"/>
    </source>
</evidence>
<reference evidence="3 5" key="1">
    <citation type="submission" date="2020-04" db="EMBL/GenBank/DDBJ databases">
        <title>Genome Assembly and Annotation of Botryosphaeria dothidea sdau 11-99, a Latent Pathogen of Apple Fruit Ring Rot in China.</title>
        <authorList>
            <person name="Yu C."/>
            <person name="Diao Y."/>
            <person name="Lu Q."/>
            <person name="Zhao J."/>
            <person name="Cui S."/>
            <person name="Peng C."/>
            <person name="He B."/>
            <person name="Liu H."/>
        </authorList>
    </citation>
    <scope>NUCLEOTIDE SEQUENCE [LARGE SCALE GENOMIC DNA]</scope>
    <source>
        <strain evidence="5">sdau11-99</strain>
        <strain evidence="3">Sdau11-99</strain>
    </source>
</reference>
<dbReference type="InterPro" id="IPR052061">
    <property type="entry name" value="PTE-AB_protein"/>
</dbReference>
<dbReference type="InterPro" id="IPR006683">
    <property type="entry name" value="Thioestr_dom"/>
</dbReference>
<protein>
    <submittedName>
        <fullName evidence="3">Thioesterase superfamily</fullName>
    </submittedName>
</protein>
<dbReference type="Pfam" id="PF03061">
    <property type="entry name" value="4HBT"/>
    <property type="match status" value="1"/>
</dbReference>
<dbReference type="PANTHER" id="PTHR47260">
    <property type="entry name" value="UPF0644 PROTEIN PB2B4.06"/>
    <property type="match status" value="1"/>
</dbReference>
<proteinExistence type="predicted"/>
<evidence type="ECO:0000259" key="2">
    <source>
        <dbReference type="Pfam" id="PF03061"/>
    </source>
</evidence>
<dbReference type="EMBL" id="WWBZ02000040">
    <property type="protein sequence ID" value="KAF4304904.1"/>
    <property type="molecule type" value="Genomic_DNA"/>
</dbReference>
<name>A0A8H4MYW8_9PEZI</name>
<dbReference type="InterPro" id="IPR029069">
    <property type="entry name" value="HotDog_dom_sf"/>
</dbReference>
<dbReference type="OrthoDB" id="506431at2759"/>
<keyword evidence="5" id="KW-1185">Reference proteome</keyword>
<sequence length="266" mass="28837">MALPAAHELDGAIDDRQDADEGRDERECYTSAMYSLPRLSSSSADTAPASCSPTSHPLPSPSSPQFRLRHAPMSPPGLKPGDIARLERIPWAASLLADKSFVLAPTSSRQSKDSGEDSFMAETLNTDRTVRSWVTQHSLPVPDEKPAIREIRSFLDVGDGLNGYPATMHGGMIATLLDEVTGVLLTTNLEYEKTVSGNSERGLDAMTAYLNITYKNPLPLPSIVLGQATFTKMEGRKSYVRATLEDGNGKVYAIGEALFVQLKPKI</sequence>
<feature type="compositionally biased region" description="Basic and acidic residues" evidence="1">
    <location>
        <begin position="7"/>
        <end position="28"/>
    </location>
</feature>
<accession>A0A8H4MYW8</accession>
<dbReference type="Gene3D" id="3.10.129.10">
    <property type="entry name" value="Hotdog Thioesterase"/>
    <property type="match status" value="1"/>
</dbReference>
<gene>
    <name evidence="4" type="ORF">GTA08_BOTSDO07182</name>
    <name evidence="3" type="ORF">GTA08_BOTSDO11377</name>
</gene>
<feature type="domain" description="Thioesterase" evidence="2">
    <location>
        <begin position="167"/>
        <end position="251"/>
    </location>
</feature>
<dbReference type="EMBL" id="WWBZ02000082">
    <property type="protein sequence ID" value="KAF4300883.1"/>
    <property type="molecule type" value="Genomic_DNA"/>
</dbReference>
<comment type="caution">
    <text evidence="3">The sequence shown here is derived from an EMBL/GenBank/DDBJ whole genome shotgun (WGS) entry which is preliminary data.</text>
</comment>
<organism evidence="3 5">
    <name type="scientific">Botryosphaeria dothidea</name>
    <dbReference type="NCBI Taxonomy" id="55169"/>
    <lineage>
        <taxon>Eukaryota</taxon>
        <taxon>Fungi</taxon>
        <taxon>Dikarya</taxon>
        <taxon>Ascomycota</taxon>
        <taxon>Pezizomycotina</taxon>
        <taxon>Dothideomycetes</taxon>
        <taxon>Dothideomycetes incertae sedis</taxon>
        <taxon>Botryosphaeriales</taxon>
        <taxon>Botryosphaeriaceae</taxon>
        <taxon>Botryosphaeria</taxon>
    </lineage>
</organism>
<dbReference type="PANTHER" id="PTHR47260:SF6">
    <property type="entry name" value="THIOESTERASE DOMAIN-CONTAINING PROTEIN"/>
    <property type="match status" value="1"/>
</dbReference>
<evidence type="ECO:0000256" key="1">
    <source>
        <dbReference type="SAM" id="MobiDB-lite"/>
    </source>
</evidence>
<dbReference type="SUPFAM" id="SSF54637">
    <property type="entry name" value="Thioesterase/thiol ester dehydrase-isomerase"/>
    <property type="match status" value="1"/>
</dbReference>
<dbReference type="AlphaFoldDB" id="A0A8H4MYW8"/>
<feature type="region of interest" description="Disordered" evidence="1">
    <location>
        <begin position="1"/>
        <end position="81"/>
    </location>
</feature>
<evidence type="ECO:0000313" key="3">
    <source>
        <dbReference type="EMBL" id="KAF4300883.1"/>
    </source>
</evidence>